<dbReference type="Proteomes" id="UP001149009">
    <property type="component" value="Unassembled WGS sequence"/>
</dbReference>
<comment type="similarity">
    <text evidence="1 8">Belongs to the WrbA family.</text>
</comment>
<keyword evidence="2 8" id="KW-0285">Flavoprotein</keyword>
<feature type="binding site" evidence="8">
    <location>
        <begin position="10"/>
        <end position="15"/>
    </location>
    <ligand>
        <name>FMN</name>
        <dbReference type="ChEBI" id="CHEBI:58210"/>
    </ligand>
</feature>
<dbReference type="InterPro" id="IPR029039">
    <property type="entry name" value="Flavoprotein-like_sf"/>
</dbReference>
<dbReference type="GO" id="GO:0050661">
    <property type="term" value="F:NADP binding"/>
    <property type="evidence" value="ECO:0007669"/>
    <property type="project" value="UniProtKB-UniRule"/>
</dbReference>
<evidence type="ECO:0000256" key="1">
    <source>
        <dbReference type="ARBA" id="ARBA00006961"/>
    </source>
</evidence>
<comment type="caution">
    <text evidence="10">The sequence shown here is derived from an EMBL/GenBank/DDBJ whole genome shotgun (WGS) entry which is preliminary data.</text>
</comment>
<dbReference type="GO" id="GO:0003955">
    <property type="term" value="F:NAD(P)H dehydrogenase (quinone) activity"/>
    <property type="evidence" value="ECO:0007669"/>
    <property type="project" value="UniProtKB-UniRule"/>
</dbReference>
<evidence type="ECO:0000256" key="4">
    <source>
        <dbReference type="ARBA" id="ARBA00022741"/>
    </source>
</evidence>
<dbReference type="InterPro" id="IPR008254">
    <property type="entry name" value="Flavodoxin/NO_synth"/>
</dbReference>
<sequence>MTKILVLYYSSYGHIETMAKAVAEGARSTGASVAIRRVPELVPEEVARKSGYRVDHQVPVARVEELADYDAIIIGTPTRFGTMASQMKNFLDQAGDLWFHDRLVGKVGSVFTSTGTQHGGQESTILSSHVVLMHLGMVIVGLPYSFKGQLRMDEITGGSPYGASTLAAGENHGDRQPSANELDGARFQGRHVAEVATALVHGRKHRELEAAL</sequence>
<dbReference type="NCBIfam" id="NF002999">
    <property type="entry name" value="PRK03767.1"/>
    <property type="match status" value="1"/>
</dbReference>
<feature type="domain" description="Flavodoxin-like" evidence="9">
    <location>
        <begin position="4"/>
        <end position="192"/>
    </location>
</feature>
<evidence type="ECO:0000256" key="8">
    <source>
        <dbReference type="HAMAP-Rule" id="MF_01017"/>
    </source>
</evidence>
<dbReference type="InterPro" id="IPR010089">
    <property type="entry name" value="Flavoprotein_WrbA-like"/>
</dbReference>
<dbReference type="AlphaFoldDB" id="A0A9X2X6X8"/>
<accession>A0A9X2X6X8</accession>
<evidence type="ECO:0000313" key="10">
    <source>
        <dbReference type="EMBL" id="MCT8990417.1"/>
    </source>
</evidence>
<dbReference type="Pfam" id="PF03358">
    <property type="entry name" value="FMN_red"/>
    <property type="match status" value="1"/>
</dbReference>
<dbReference type="Gene3D" id="3.40.50.360">
    <property type="match status" value="1"/>
</dbReference>
<evidence type="ECO:0000256" key="5">
    <source>
        <dbReference type="ARBA" id="ARBA00022857"/>
    </source>
</evidence>
<dbReference type="SUPFAM" id="SSF52218">
    <property type="entry name" value="Flavoproteins"/>
    <property type="match status" value="1"/>
</dbReference>
<dbReference type="PROSITE" id="PS50902">
    <property type="entry name" value="FLAVODOXIN_LIKE"/>
    <property type="match status" value="1"/>
</dbReference>
<comment type="caution">
    <text evidence="8">Lacks conserved residue(s) required for the propagation of feature annotation.</text>
</comment>
<keyword evidence="4 8" id="KW-0547">Nucleotide-binding</keyword>
<dbReference type="InterPro" id="IPR037513">
    <property type="entry name" value="NQO"/>
</dbReference>
<name>A0A9X2X6X8_9HYPH</name>
<dbReference type="EMBL" id="JAODNV010000009">
    <property type="protein sequence ID" value="MCT8990417.1"/>
    <property type="molecule type" value="Genomic_DNA"/>
</dbReference>
<comment type="catalytic activity">
    <reaction evidence="8">
        <text>a quinone + NADH + H(+) = a quinol + NAD(+)</text>
        <dbReference type="Rhea" id="RHEA:46160"/>
        <dbReference type="ChEBI" id="CHEBI:15378"/>
        <dbReference type="ChEBI" id="CHEBI:24646"/>
        <dbReference type="ChEBI" id="CHEBI:57540"/>
        <dbReference type="ChEBI" id="CHEBI:57945"/>
        <dbReference type="ChEBI" id="CHEBI:132124"/>
        <dbReference type="EC" id="1.6.5.2"/>
    </reaction>
</comment>
<evidence type="ECO:0000259" key="9">
    <source>
        <dbReference type="PROSITE" id="PS50902"/>
    </source>
</evidence>
<dbReference type="FunFam" id="3.40.50.360:FF:000001">
    <property type="entry name" value="NAD(P)H dehydrogenase (Quinone) FQR1-like"/>
    <property type="match status" value="1"/>
</dbReference>
<evidence type="ECO:0000256" key="3">
    <source>
        <dbReference type="ARBA" id="ARBA00022643"/>
    </source>
</evidence>
<dbReference type="HAMAP" id="MF_01017">
    <property type="entry name" value="NQOR"/>
    <property type="match status" value="1"/>
</dbReference>
<keyword evidence="3 8" id="KW-0288">FMN</keyword>
<keyword evidence="6 8" id="KW-0560">Oxidoreductase</keyword>
<dbReference type="GO" id="GO:0050660">
    <property type="term" value="F:flavin adenine dinucleotide binding"/>
    <property type="evidence" value="ECO:0007669"/>
    <property type="project" value="UniProtKB-UniRule"/>
</dbReference>
<evidence type="ECO:0000313" key="11">
    <source>
        <dbReference type="Proteomes" id="UP001149009"/>
    </source>
</evidence>
<dbReference type="GO" id="GO:0016020">
    <property type="term" value="C:membrane"/>
    <property type="evidence" value="ECO:0007669"/>
    <property type="project" value="TreeGrafter"/>
</dbReference>
<keyword evidence="11" id="KW-1185">Reference proteome</keyword>
<proteinExistence type="inferred from homology"/>
<feature type="binding site" evidence="8">
    <location>
        <begin position="78"/>
        <end position="80"/>
    </location>
    <ligand>
        <name>FMN</name>
        <dbReference type="ChEBI" id="CHEBI:58210"/>
    </ligand>
</feature>
<evidence type="ECO:0000256" key="2">
    <source>
        <dbReference type="ARBA" id="ARBA00022630"/>
    </source>
</evidence>
<comment type="cofactor">
    <cofactor evidence="8">
        <name>FMN</name>
        <dbReference type="ChEBI" id="CHEBI:58210"/>
    </cofactor>
    <text evidence="8">Binds 1 FMN per monomer.</text>
</comment>
<keyword evidence="7 8" id="KW-0520">NAD</keyword>
<evidence type="ECO:0000256" key="6">
    <source>
        <dbReference type="ARBA" id="ARBA00023002"/>
    </source>
</evidence>
<keyword evidence="5 8" id="KW-0521">NADP</keyword>
<dbReference type="EC" id="1.6.5.2" evidence="8"/>
<organism evidence="10 11">
    <name type="scientific">Chelativorans petroleitrophicus</name>
    <dbReference type="NCBI Taxonomy" id="2975484"/>
    <lineage>
        <taxon>Bacteria</taxon>
        <taxon>Pseudomonadati</taxon>
        <taxon>Pseudomonadota</taxon>
        <taxon>Alphaproteobacteria</taxon>
        <taxon>Hyphomicrobiales</taxon>
        <taxon>Phyllobacteriaceae</taxon>
        <taxon>Chelativorans</taxon>
    </lineage>
</organism>
<protein>
    <recommendedName>
        <fullName evidence="8">NAD(P)H dehydrogenase (quinone)</fullName>
        <ecNumber evidence="8">1.6.5.2</ecNumber>
    </recommendedName>
    <alternativeName>
        <fullName evidence="8">NAD(P)H:quinone oxidoreductase</fullName>
        <shortName evidence="8">NQO</shortName>
    </alternativeName>
</protein>
<dbReference type="RefSeq" id="WP_261515289.1">
    <property type="nucleotide sequence ID" value="NZ_JAODNV010000009.1"/>
</dbReference>
<feature type="binding site" evidence="8">
    <location>
        <position position="12"/>
    </location>
    <ligand>
        <name>NAD(+)</name>
        <dbReference type="ChEBI" id="CHEBI:57540"/>
    </ligand>
</feature>
<feature type="binding site" evidence="8">
    <location>
        <position position="98"/>
    </location>
    <ligand>
        <name>substrate</name>
    </ligand>
</feature>
<evidence type="ECO:0000256" key="7">
    <source>
        <dbReference type="ARBA" id="ARBA00023027"/>
    </source>
</evidence>
<dbReference type="GO" id="GO:0010181">
    <property type="term" value="F:FMN binding"/>
    <property type="evidence" value="ECO:0007669"/>
    <property type="project" value="InterPro"/>
</dbReference>
<dbReference type="NCBIfam" id="TIGR01755">
    <property type="entry name" value="flav_wrbA"/>
    <property type="match status" value="1"/>
</dbReference>
<comment type="catalytic activity">
    <reaction evidence="8">
        <text>a quinone + NADPH + H(+) = a quinol + NADP(+)</text>
        <dbReference type="Rhea" id="RHEA:46164"/>
        <dbReference type="ChEBI" id="CHEBI:15378"/>
        <dbReference type="ChEBI" id="CHEBI:24646"/>
        <dbReference type="ChEBI" id="CHEBI:57783"/>
        <dbReference type="ChEBI" id="CHEBI:58349"/>
        <dbReference type="ChEBI" id="CHEBI:132124"/>
        <dbReference type="EC" id="1.6.5.2"/>
    </reaction>
</comment>
<dbReference type="PANTHER" id="PTHR30546:SF23">
    <property type="entry name" value="FLAVOPROTEIN-LIKE PROTEIN YCP4-RELATED"/>
    <property type="match status" value="1"/>
</dbReference>
<feature type="binding site" evidence="8">
    <location>
        <position position="134"/>
    </location>
    <ligand>
        <name>FMN</name>
        <dbReference type="ChEBI" id="CHEBI:58210"/>
    </ligand>
</feature>
<reference evidence="10" key="1">
    <citation type="submission" date="2022-08" db="EMBL/GenBank/DDBJ databases">
        <title>Chelativorans sichuanense sp. nov., a paraffin oil-degrading bacterium isolated from a mixture of oil-based drill cuttings and paddy soil.</title>
        <authorList>
            <person name="Yu J."/>
            <person name="Liu H."/>
            <person name="Chen Q."/>
        </authorList>
    </citation>
    <scope>NUCLEOTIDE SEQUENCE</scope>
    <source>
        <strain evidence="10">SCAU 2101</strain>
    </source>
</reference>
<dbReference type="PANTHER" id="PTHR30546">
    <property type="entry name" value="FLAVODOXIN-RELATED PROTEIN WRBA-RELATED"/>
    <property type="match status" value="1"/>
</dbReference>
<dbReference type="GO" id="GO:0051287">
    <property type="term" value="F:NAD binding"/>
    <property type="evidence" value="ECO:0007669"/>
    <property type="project" value="UniProtKB-UniRule"/>
</dbReference>
<dbReference type="InterPro" id="IPR005025">
    <property type="entry name" value="FMN_Rdtase-like_dom"/>
</dbReference>
<gene>
    <name evidence="10" type="primary">wrbA</name>
    <name evidence="10" type="ORF">NYR54_08940</name>
</gene>